<proteinExistence type="predicted"/>
<dbReference type="PANTHER" id="PTHR35006:SF1">
    <property type="entry name" value="BLL2941 PROTEIN"/>
    <property type="match status" value="1"/>
</dbReference>
<dbReference type="GO" id="GO:0051213">
    <property type="term" value="F:dioxygenase activity"/>
    <property type="evidence" value="ECO:0007669"/>
    <property type="project" value="UniProtKB-KW"/>
</dbReference>
<dbReference type="Pfam" id="PF00903">
    <property type="entry name" value="Glyoxalase"/>
    <property type="match status" value="1"/>
</dbReference>
<dbReference type="CDD" id="cd07262">
    <property type="entry name" value="VOC_like"/>
    <property type="match status" value="1"/>
</dbReference>
<evidence type="ECO:0000256" key="1">
    <source>
        <dbReference type="SAM" id="MobiDB-lite"/>
    </source>
</evidence>
<dbReference type="InterPro" id="IPR037523">
    <property type="entry name" value="VOC_core"/>
</dbReference>
<reference evidence="3 4" key="1">
    <citation type="journal article" date="2012" name="BMC Genomics">
        <title>Comparative genomics of the classical Bordetella subspecies: the evolution and exchange of virulence-associated diversity amongst closely related pathogens.</title>
        <authorList>
            <person name="Park J."/>
            <person name="Zhang Y."/>
            <person name="Buboltz A.M."/>
            <person name="Zhang X."/>
            <person name="Schuster S.C."/>
            <person name="Ahuja U."/>
            <person name="Liu M."/>
            <person name="Miller J.F."/>
            <person name="Sebaihia M."/>
            <person name="Bentley S.D."/>
            <person name="Parkhill J."/>
            <person name="Harvill E.T."/>
        </authorList>
    </citation>
    <scope>NUCLEOTIDE SEQUENCE [LARGE SCALE GENOMIC DNA]</scope>
    <source>
        <strain evidence="3 4">253</strain>
    </source>
</reference>
<dbReference type="PANTHER" id="PTHR35006">
    <property type="entry name" value="GLYOXALASE FAMILY PROTEIN (AFU_ORTHOLOGUE AFUA_5G14830)"/>
    <property type="match status" value="1"/>
</dbReference>
<evidence type="ECO:0000313" key="3">
    <source>
        <dbReference type="EMBL" id="CCJ52420.1"/>
    </source>
</evidence>
<keyword evidence="3" id="KW-0223">Dioxygenase</keyword>
<gene>
    <name evidence="3" type="ORF">BN112_0502</name>
</gene>
<feature type="compositionally biased region" description="Low complexity" evidence="1">
    <location>
        <begin position="98"/>
        <end position="107"/>
    </location>
</feature>
<dbReference type="HOGENOM" id="CLU_046006_6_0_4"/>
<protein>
    <submittedName>
        <fullName evidence="3">Putative dioxygenase</fullName>
    </submittedName>
</protein>
<evidence type="ECO:0000313" key="4">
    <source>
        <dbReference type="Proteomes" id="UP000007564"/>
    </source>
</evidence>
<sequence>MFSHVTVGVSDLARAGRFYDALLQPLGLRQRQTQPDGGPPSLCWVRAGTSLPRFFAYMPFNGRPPSPGNGAMVAFLAETSEQVDQAHAAGLAAGGSDEGAPGPRERYGPGYYGAYLRDPDGNKLHVVHRSGPAAAG</sequence>
<dbReference type="Proteomes" id="UP000007564">
    <property type="component" value="Chromosome"/>
</dbReference>
<organism evidence="3 4">
    <name type="scientific">Bordetella bronchiseptica 253</name>
    <dbReference type="NCBI Taxonomy" id="568707"/>
    <lineage>
        <taxon>Bacteria</taxon>
        <taxon>Pseudomonadati</taxon>
        <taxon>Pseudomonadota</taxon>
        <taxon>Betaproteobacteria</taxon>
        <taxon>Burkholderiales</taxon>
        <taxon>Alcaligenaceae</taxon>
        <taxon>Bordetella</taxon>
    </lineage>
</organism>
<evidence type="ECO:0000259" key="2">
    <source>
        <dbReference type="PROSITE" id="PS51819"/>
    </source>
</evidence>
<dbReference type="InterPro" id="IPR029068">
    <property type="entry name" value="Glyas_Bleomycin-R_OHBP_Dase"/>
</dbReference>
<keyword evidence="3" id="KW-0560">Oxidoreductase</keyword>
<feature type="domain" description="VOC" evidence="2">
    <location>
        <begin position="1"/>
        <end position="129"/>
    </location>
</feature>
<name>A0A0C6NZY5_BORBO</name>
<dbReference type="EMBL" id="HE965806">
    <property type="protein sequence ID" value="CCJ52420.1"/>
    <property type="molecule type" value="Genomic_DNA"/>
</dbReference>
<dbReference type="Gene3D" id="3.10.180.10">
    <property type="entry name" value="2,3-Dihydroxybiphenyl 1,2-Dioxygenase, domain 1"/>
    <property type="match status" value="1"/>
</dbReference>
<dbReference type="RefSeq" id="WP_015063783.1">
    <property type="nucleotide sequence ID" value="NC_019382.1"/>
</dbReference>
<dbReference type="OrthoDB" id="9800438at2"/>
<dbReference type="AlphaFoldDB" id="A0A0C6NZY5"/>
<dbReference type="KEGG" id="bbh:BN112_0502"/>
<dbReference type="SUPFAM" id="SSF54593">
    <property type="entry name" value="Glyoxalase/Bleomycin resistance protein/Dihydroxybiphenyl dioxygenase"/>
    <property type="match status" value="1"/>
</dbReference>
<dbReference type="InterPro" id="IPR004360">
    <property type="entry name" value="Glyas_Fos-R_dOase_dom"/>
</dbReference>
<accession>A0A0C6NZY5</accession>
<dbReference type="PROSITE" id="PS51819">
    <property type="entry name" value="VOC"/>
    <property type="match status" value="1"/>
</dbReference>
<feature type="region of interest" description="Disordered" evidence="1">
    <location>
        <begin position="86"/>
        <end position="107"/>
    </location>
</feature>